<sequence>MGLEESFRKVSVPEQGLRLVDRRGRSWGYFGANRSGEGLQSFTTDWEIMRGDLCQLLYGVSVGKRRVRYRFGVHATDVKEMGVEGVEVVFSDGSVERFDLVVGADGLWSKMRRMAMGGNGDEAANPGYHPLGVFAAYGTIRQEMRGGEGYDATAFMAPGNRGIMTRRHKPDRYQAYAFCRLDEASFKDIKRGDLDKEKKGLIQVFRGAGWESEKIIQDLVGSEDFYSERMGVIKLNAWSWGHVVLVGDAAYCPSAMTGMGTTCGIVGAYILAGEIARYCSESSVSEENITTAFRAYEQKLKPWMEQVQKGLTDSENYMDKYPHSSTGIALVYYLFWIASMLRLDVVARWVLREDTKGWKLPDYPALDEVTEN</sequence>
<name>A0ABR4GZN3_9EURO</name>
<dbReference type="InterPro" id="IPR036188">
    <property type="entry name" value="FAD/NAD-bd_sf"/>
</dbReference>
<evidence type="ECO:0008006" key="3">
    <source>
        <dbReference type="Google" id="ProtNLM"/>
    </source>
</evidence>
<comment type="caution">
    <text evidence="1">The sequence shown here is derived from an EMBL/GenBank/DDBJ whole genome shotgun (WGS) entry which is preliminary data.</text>
</comment>
<proteinExistence type="predicted"/>
<gene>
    <name evidence="1" type="ORF">BJX63DRAFT_409273</name>
</gene>
<accession>A0ABR4GZN3</accession>
<dbReference type="EMBL" id="JBFXLT010000112">
    <property type="protein sequence ID" value="KAL2808454.1"/>
    <property type="molecule type" value="Genomic_DNA"/>
</dbReference>
<keyword evidence="2" id="KW-1185">Reference proteome</keyword>
<organism evidence="1 2">
    <name type="scientific">Aspergillus granulosus</name>
    <dbReference type="NCBI Taxonomy" id="176169"/>
    <lineage>
        <taxon>Eukaryota</taxon>
        <taxon>Fungi</taxon>
        <taxon>Dikarya</taxon>
        <taxon>Ascomycota</taxon>
        <taxon>Pezizomycotina</taxon>
        <taxon>Eurotiomycetes</taxon>
        <taxon>Eurotiomycetidae</taxon>
        <taxon>Eurotiales</taxon>
        <taxon>Aspergillaceae</taxon>
        <taxon>Aspergillus</taxon>
        <taxon>Aspergillus subgen. Nidulantes</taxon>
    </lineage>
</organism>
<evidence type="ECO:0000313" key="2">
    <source>
        <dbReference type="Proteomes" id="UP001610334"/>
    </source>
</evidence>
<reference evidence="1 2" key="1">
    <citation type="submission" date="2024-07" db="EMBL/GenBank/DDBJ databases">
        <title>Section-level genome sequencing and comparative genomics of Aspergillus sections Usti and Cavernicolus.</title>
        <authorList>
            <consortium name="Lawrence Berkeley National Laboratory"/>
            <person name="Nybo J.L."/>
            <person name="Vesth T.C."/>
            <person name="Theobald S."/>
            <person name="Frisvad J.C."/>
            <person name="Larsen T.O."/>
            <person name="Kjaerboelling I."/>
            <person name="Rothschild-Mancinelli K."/>
            <person name="Lyhne E.K."/>
            <person name="Kogle M.E."/>
            <person name="Barry K."/>
            <person name="Clum A."/>
            <person name="Na H."/>
            <person name="Ledsgaard L."/>
            <person name="Lin J."/>
            <person name="Lipzen A."/>
            <person name="Kuo A."/>
            <person name="Riley R."/>
            <person name="Mondo S."/>
            <person name="Labutti K."/>
            <person name="Haridas S."/>
            <person name="Pangalinan J."/>
            <person name="Salamov A.A."/>
            <person name="Simmons B.A."/>
            <person name="Magnuson J.K."/>
            <person name="Chen J."/>
            <person name="Drula E."/>
            <person name="Henrissat B."/>
            <person name="Wiebenga A."/>
            <person name="Lubbers R.J."/>
            <person name="Gomes A.C."/>
            <person name="Makela M.R."/>
            <person name="Stajich J."/>
            <person name="Grigoriev I.V."/>
            <person name="Mortensen U.H."/>
            <person name="De Vries R.P."/>
            <person name="Baker S.E."/>
            <person name="Andersen M.R."/>
        </authorList>
    </citation>
    <scope>NUCLEOTIDE SEQUENCE [LARGE SCALE GENOMIC DNA]</scope>
    <source>
        <strain evidence="1 2">CBS 588.65</strain>
    </source>
</reference>
<protein>
    <recommendedName>
        <fullName evidence="3">FAD-binding domain-containing protein</fullName>
    </recommendedName>
</protein>
<dbReference type="Gene3D" id="3.50.50.60">
    <property type="entry name" value="FAD/NAD(P)-binding domain"/>
    <property type="match status" value="1"/>
</dbReference>
<dbReference type="Proteomes" id="UP001610334">
    <property type="component" value="Unassembled WGS sequence"/>
</dbReference>
<dbReference type="InterPro" id="IPR051704">
    <property type="entry name" value="FAD_aromatic-hydroxylase"/>
</dbReference>
<dbReference type="SUPFAM" id="SSF51905">
    <property type="entry name" value="FAD/NAD(P)-binding domain"/>
    <property type="match status" value="1"/>
</dbReference>
<evidence type="ECO:0000313" key="1">
    <source>
        <dbReference type="EMBL" id="KAL2808454.1"/>
    </source>
</evidence>
<dbReference type="PANTHER" id="PTHR46865:SF7">
    <property type="entry name" value="MONOOXYGENASE, PUTATIVE (AFU_ORTHOLOGUE AFUA_8G07040)-RELATED"/>
    <property type="match status" value="1"/>
</dbReference>
<dbReference type="PANTHER" id="PTHR46865">
    <property type="entry name" value="OXIDOREDUCTASE-RELATED"/>
    <property type="match status" value="1"/>
</dbReference>